<sequence length="261" mass="29359">MTLSKINAWAAMPACQMRVVQEDEDSEHGHHHNDARGYEPSNGTTVKNAYIGQMLRMEFSLNPPSKAFGFLVKNCTIYDRTTGSRYVILDSKGCSVDINILGHPHYDTYQDLALVHWHAFRIPEDATLSFQCECVICTDIKDDNGQNGCETIPTPPICPEIVTSPQLQQFNSIEQNQVDEKTTIESFVHKKRFVRETAVRTSICLSDQENCALNFTVPTIFHATCIGECTINRNTPSLVQECLVQDCSFFGNRNCVGNEEQ</sequence>
<dbReference type="Proteomes" id="UP000887565">
    <property type="component" value="Unplaced"/>
</dbReference>
<accession>A0A915K6H9</accession>
<dbReference type="WBParaSite" id="nRc.2.0.1.t33487-RA">
    <property type="protein sequence ID" value="nRc.2.0.1.t33487-RA"/>
    <property type="gene ID" value="nRc.2.0.1.g33487"/>
</dbReference>
<evidence type="ECO:0000256" key="1">
    <source>
        <dbReference type="ARBA" id="ARBA00022729"/>
    </source>
</evidence>
<organism evidence="4 5">
    <name type="scientific">Romanomermis culicivorax</name>
    <name type="common">Nematode worm</name>
    <dbReference type="NCBI Taxonomy" id="13658"/>
    <lineage>
        <taxon>Eukaryota</taxon>
        <taxon>Metazoa</taxon>
        <taxon>Ecdysozoa</taxon>
        <taxon>Nematoda</taxon>
        <taxon>Enoplea</taxon>
        <taxon>Dorylaimia</taxon>
        <taxon>Mermithida</taxon>
        <taxon>Mermithoidea</taxon>
        <taxon>Mermithidae</taxon>
        <taxon>Romanomermis</taxon>
    </lineage>
</organism>
<keyword evidence="1" id="KW-0732">Signal</keyword>
<evidence type="ECO:0000313" key="5">
    <source>
        <dbReference type="WBParaSite" id="nRc.2.0.1.t33487-RA"/>
    </source>
</evidence>
<name>A0A915K6H9_ROMCU</name>
<dbReference type="PANTHER" id="PTHR22907">
    <property type="entry name" value="GH04558P"/>
    <property type="match status" value="1"/>
</dbReference>
<dbReference type="PANTHER" id="PTHR22907:SF46">
    <property type="entry name" value="ZP DOMAIN-CONTAINING PROTEIN"/>
    <property type="match status" value="1"/>
</dbReference>
<evidence type="ECO:0000259" key="3">
    <source>
        <dbReference type="PROSITE" id="PS51034"/>
    </source>
</evidence>
<dbReference type="PROSITE" id="PS51034">
    <property type="entry name" value="ZP_2"/>
    <property type="match status" value="1"/>
</dbReference>
<proteinExistence type="predicted"/>
<feature type="domain" description="ZP" evidence="3">
    <location>
        <begin position="1"/>
        <end position="156"/>
    </location>
</feature>
<dbReference type="InterPro" id="IPR057475">
    <property type="entry name" value="CUT_C"/>
</dbReference>
<feature type="region of interest" description="Disordered" evidence="2">
    <location>
        <begin position="21"/>
        <end position="41"/>
    </location>
</feature>
<keyword evidence="4" id="KW-1185">Reference proteome</keyword>
<dbReference type="InterPro" id="IPR051962">
    <property type="entry name" value="Cuticlin"/>
</dbReference>
<evidence type="ECO:0000313" key="4">
    <source>
        <dbReference type="Proteomes" id="UP000887565"/>
    </source>
</evidence>
<dbReference type="Pfam" id="PF25301">
    <property type="entry name" value="CUT_C"/>
    <property type="match status" value="1"/>
</dbReference>
<dbReference type="InterPro" id="IPR001507">
    <property type="entry name" value="ZP_dom"/>
</dbReference>
<reference evidence="5" key="1">
    <citation type="submission" date="2022-11" db="UniProtKB">
        <authorList>
            <consortium name="WormBaseParasite"/>
        </authorList>
    </citation>
    <scope>IDENTIFICATION</scope>
</reference>
<evidence type="ECO:0000256" key="2">
    <source>
        <dbReference type="SAM" id="MobiDB-lite"/>
    </source>
</evidence>
<dbReference type="AlphaFoldDB" id="A0A915K6H9"/>
<protein>
    <submittedName>
        <fullName evidence="5">ZP domain-containing protein</fullName>
    </submittedName>
</protein>